<protein>
    <submittedName>
        <fullName evidence="1">Uncharacterized protein</fullName>
    </submittedName>
</protein>
<dbReference type="HOGENOM" id="CLU_2803935_0_0_12"/>
<evidence type="ECO:0000313" key="1">
    <source>
        <dbReference type="EMBL" id="AHH04196.1"/>
    </source>
</evidence>
<dbReference type="AlphaFoldDB" id="W5SGD3"/>
<geneLocation type="plasmid" evidence="1">
    <name>unnamed</name>
</geneLocation>
<keyword evidence="1" id="KW-0614">Plasmid</keyword>
<proteinExistence type="predicted"/>
<organism evidence="1">
    <name type="scientific">Borrelia nietonii YOR</name>
    <dbReference type="NCBI Taxonomy" id="1293576"/>
    <lineage>
        <taxon>Bacteria</taxon>
        <taxon>Pseudomonadati</taxon>
        <taxon>Spirochaetota</taxon>
        <taxon>Spirochaetia</taxon>
        <taxon>Spirochaetales</taxon>
        <taxon>Borreliaceae</taxon>
        <taxon>Borrelia</taxon>
        <taxon>Borrelia nietonii</taxon>
    </lineage>
</organism>
<accession>W5SGD3</accession>
<name>W5SGD3_9SPIR</name>
<reference evidence="1" key="1">
    <citation type="submission" date="2013-02" db="EMBL/GenBank/DDBJ databases">
        <title>Comparative genomics of Borrelia species.</title>
        <authorList>
            <person name="Schwan T.G."/>
            <person name="Raffel S.J."/>
            <person name="Porcella S.F."/>
        </authorList>
    </citation>
    <scope>NUCLEOTIDE SEQUENCE</scope>
    <source>
        <strain evidence="1">YOR</strain>
        <plasmid evidence="1">unnamed</plasmid>
    </source>
</reference>
<dbReference type="EMBL" id="CP004160">
    <property type="protein sequence ID" value="AHH04196.1"/>
    <property type="molecule type" value="Genomic_DNA"/>
</dbReference>
<sequence length="67" mass="7460">MALLKKVLFKAQKGKQIFQILIEYPLLALITMHTQAVLKALQVAIIFKAIKSSIQIALTSLMTLHIA</sequence>
<gene>
    <name evidence="1" type="ORF">BHY_1245</name>
</gene>